<dbReference type="Proteomes" id="UP000095332">
    <property type="component" value="Unassembled WGS sequence"/>
</dbReference>
<organism evidence="1 2">
    <name type="scientific">Parabacteroides distasonis</name>
    <dbReference type="NCBI Taxonomy" id="823"/>
    <lineage>
        <taxon>Bacteria</taxon>
        <taxon>Pseudomonadati</taxon>
        <taxon>Bacteroidota</taxon>
        <taxon>Bacteroidia</taxon>
        <taxon>Bacteroidales</taxon>
        <taxon>Tannerellaceae</taxon>
        <taxon>Parabacteroides</taxon>
    </lineage>
</organism>
<dbReference type="EMBL" id="CZBM01000001">
    <property type="protein sequence ID" value="CUP52288.1"/>
    <property type="molecule type" value="Genomic_DNA"/>
</dbReference>
<accession>A0A174P0A8</accession>
<reference evidence="1 2" key="1">
    <citation type="submission" date="2015-09" db="EMBL/GenBank/DDBJ databases">
        <authorList>
            <consortium name="Pathogen Informatics"/>
        </authorList>
    </citation>
    <scope>NUCLEOTIDE SEQUENCE [LARGE SCALE GENOMIC DNA]</scope>
    <source>
        <strain evidence="1 2">2789STDY5834948</strain>
    </source>
</reference>
<sequence length="46" mass="5260">MLLMNFNSQNKTENKNPHPVSLLHVWGTERSGLTLNIENTTESLYS</sequence>
<evidence type="ECO:0000313" key="2">
    <source>
        <dbReference type="Proteomes" id="UP000095332"/>
    </source>
</evidence>
<gene>
    <name evidence="1" type="ORF">ERS852560_00190</name>
</gene>
<evidence type="ECO:0000313" key="1">
    <source>
        <dbReference type="EMBL" id="CUP52288.1"/>
    </source>
</evidence>
<proteinExistence type="predicted"/>
<name>A0A174P0A8_PARDI</name>
<dbReference type="AlphaFoldDB" id="A0A174P0A8"/>
<protein>
    <submittedName>
        <fullName evidence="1">Uncharacterized protein</fullName>
    </submittedName>
</protein>